<dbReference type="AlphaFoldDB" id="A0A804PCN4"/>
<keyword evidence="3" id="KW-1185">Reference proteome</keyword>
<sequence length="184" mass="19961">MTDPVHGVASTANPGERALKLQWLTSAGNPLGTRGATRMIPQAQVMTLPPIRDSSLLPFSAPRSISLLRFLLLGVHGEAPNPHCPRHHPRGLPKQLTFTKRFDNAPQRPDPEPPSLDPSSSAPPVPRMLSFSGADRGAHRSQHPAPDKPLEENRFIRRSEAAKQAVAEAEWPSAPSAQQPKLSP</sequence>
<evidence type="ECO:0000313" key="2">
    <source>
        <dbReference type="EnsemblPlants" id="Zm00001eb225290_P001"/>
    </source>
</evidence>
<dbReference type="Proteomes" id="UP000007305">
    <property type="component" value="Chromosome 5"/>
</dbReference>
<accession>A0A804PCN4</accession>
<evidence type="ECO:0000313" key="3">
    <source>
        <dbReference type="Proteomes" id="UP000007305"/>
    </source>
</evidence>
<feature type="compositionally biased region" description="Polar residues" evidence="1">
    <location>
        <begin position="175"/>
        <end position="184"/>
    </location>
</feature>
<evidence type="ECO:0000256" key="1">
    <source>
        <dbReference type="SAM" id="MobiDB-lite"/>
    </source>
</evidence>
<dbReference type="InParanoid" id="A0A804PCN4"/>
<dbReference type="Gramene" id="Zm00001eb225290_T001">
    <property type="protein sequence ID" value="Zm00001eb225290_P001"/>
    <property type="gene ID" value="Zm00001eb225290"/>
</dbReference>
<feature type="compositionally biased region" description="Pro residues" evidence="1">
    <location>
        <begin position="112"/>
        <end position="126"/>
    </location>
</feature>
<reference evidence="2" key="2">
    <citation type="submission" date="2019-07" db="EMBL/GenBank/DDBJ databases">
        <authorList>
            <person name="Seetharam A."/>
            <person name="Woodhouse M."/>
            <person name="Cannon E."/>
        </authorList>
    </citation>
    <scope>NUCLEOTIDE SEQUENCE [LARGE SCALE GENOMIC DNA]</scope>
    <source>
        <strain evidence="2">cv. B73</strain>
    </source>
</reference>
<feature type="region of interest" description="Disordered" evidence="1">
    <location>
        <begin position="81"/>
        <end position="184"/>
    </location>
</feature>
<name>A0A804PCN4_MAIZE</name>
<organism evidence="2 3">
    <name type="scientific">Zea mays</name>
    <name type="common">Maize</name>
    <dbReference type="NCBI Taxonomy" id="4577"/>
    <lineage>
        <taxon>Eukaryota</taxon>
        <taxon>Viridiplantae</taxon>
        <taxon>Streptophyta</taxon>
        <taxon>Embryophyta</taxon>
        <taxon>Tracheophyta</taxon>
        <taxon>Spermatophyta</taxon>
        <taxon>Magnoliopsida</taxon>
        <taxon>Liliopsida</taxon>
        <taxon>Poales</taxon>
        <taxon>Poaceae</taxon>
        <taxon>PACMAD clade</taxon>
        <taxon>Panicoideae</taxon>
        <taxon>Andropogonodae</taxon>
        <taxon>Andropogoneae</taxon>
        <taxon>Tripsacinae</taxon>
        <taxon>Zea</taxon>
    </lineage>
</organism>
<feature type="compositionally biased region" description="Basic and acidic residues" evidence="1">
    <location>
        <begin position="145"/>
        <end position="161"/>
    </location>
</feature>
<dbReference type="EnsemblPlants" id="Zm00001eb225290_T001">
    <property type="protein sequence ID" value="Zm00001eb225290_P001"/>
    <property type="gene ID" value="Zm00001eb225290"/>
</dbReference>
<reference evidence="3" key="1">
    <citation type="journal article" date="2009" name="Science">
        <title>The B73 maize genome: complexity, diversity, and dynamics.</title>
        <authorList>
            <person name="Schnable P.S."/>
            <person name="Ware D."/>
            <person name="Fulton R.S."/>
            <person name="Stein J.C."/>
            <person name="Wei F."/>
            <person name="Pasternak S."/>
            <person name="Liang C."/>
            <person name="Zhang J."/>
            <person name="Fulton L."/>
            <person name="Graves T.A."/>
            <person name="Minx P."/>
            <person name="Reily A.D."/>
            <person name="Courtney L."/>
            <person name="Kruchowski S.S."/>
            <person name="Tomlinson C."/>
            <person name="Strong C."/>
            <person name="Delehaunty K."/>
            <person name="Fronick C."/>
            <person name="Courtney B."/>
            <person name="Rock S.M."/>
            <person name="Belter E."/>
            <person name="Du F."/>
            <person name="Kim K."/>
            <person name="Abbott R.M."/>
            <person name="Cotton M."/>
            <person name="Levy A."/>
            <person name="Marchetto P."/>
            <person name="Ochoa K."/>
            <person name="Jackson S.M."/>
            <person name="Gillam B."/>
            <person name="Chen W."/>
            <person name="Yan L."/>
            <person name="Higginbotham J."/>
            <person name="Cardenas M."/>
            <person name="Waligorski J."/>
            <person name="Applebaum E."/>
            <person name="Phelps L."/>
            <person name="Falcone J."/>
            <person name="Kanchi K."/>
            <person name="Thane T."/>
            <person name="Scimone A."/>
            <person name="Thane N."/>
            <person name="Henke J."/>
            <person name="Wang T."/>
            <person name="Ruppert J."/>
            <person name="Shah N."/>
            <person name="Rotter K."/>
            <person name="Hodges J."/>
            <person name="Ingenthron E."/>
            <person name="Cordes M."/>
            <person name="Kohlberg S."/>
            <person name="Sgro J."/>
            <person name="Delgado B."/>
            <person name="Mead K."/>
            <person name="Chinwalla A."/>
            <person name="Leonard S."/>
            <person name="Crouse K."/>
            <person name="Collura K."/>
            <person name="Kudrna D."/>
            <person name="Currie J."/>
            <person name="He R."/>
            <person name="Angelova A."/>
            <person name="Rajasekar S."/>
            <person name="Mueller T."/>
            <person name="Lomeli R."/>
            <person name="Scara G."/>
            <person name="Ko A."/>
            <person name="Delaney K."/>
            <person name="Wissotski M."/>
            <person name="Lopez G."/>
            <person name="Campos D."/>
            <person name="Braidotti M."/>
            <person name="Ashley E."/>
            <person name="Golser W."/>
            <person name="Kim H."/>
            <person name="Lee S."/>
            <person name="Lin J."/>
            <person name="Dujmic Z."/>
            <person name="Kim W."/>
            <person name="Talag J."/>
            <person name="Zuccolo A."/>
            <person name="Fan C."/>
            <person name="Sebastian A."/>
            <person name="Kramer M."/>
            <person name="Spiegel L."/>
            <person name="Nascimento L."/>
            <person name="Zutavern T."/>
            <person name="Miller B."/>
            <person name="Ambroise C."/>
            <person name="Muller S."/>
            <person name="Spooner W."/>
            <person name="Narechania A."/>
            <person name="Ren L."/>
            <person name="Wei S."/>
            <person name="Kumari S."/>
            <person name="Faga B."/>
            <person name="Levy M.J."/>
            <person name="McMahan L."/>
            <person name="Van Buren P."/>
            <person name="Vaughn M.W."/>
            <person name="Ying K."/>
            <person name="Yeh C.-T."/>
            <person name="Emrich S.J."/>
            <person name="Jia Y."/>
            <person name="Kalyanaraman A."/>
            <person name="Hsia A.-P."/>
            <person name="Barbazuk W.B."/>
            <person name="Baucom R.S."/>
            <person name="Brutnell T.P."/>
            <person name="Carpita N.C."/>
            <person name="Chaparro C."/>
            <person name="Chia J.-M."/>
            <person name="Deragon J.-M."/>
            <person name="Estill J.C."/>
            <person name="Fu Y."/>
            <person name="Jeddeloh J.A."/>
            <person name="Han Y."/>
            <person name="Lee H."/>
            <person name="Li P."/>
            <person name="Lisch D.R."/>
            <person name="Liu S."/>
            <person name="Liu Z."/>
            <person name="Nagel D.H."/>
            <person name="McCann M.C."/>
            <person name="SanMiguel P."/>
            <person name="Myers A.M."/>
            <person name="Nettleton D."/>
            <person name="Nguyen J."/>
            <person name="Penning B.W."/>
            <person name="Ponnala L."/>
            <person name="Schneider K.L."/>
            <person name="Schwartz D.C."/>
            <person name="Sharma A."/>
            <person name="Soderlund C."/>
            <person name="Springer N.M."/>
            <person name="Sun Q."/>
            <person name="Wang H."/>
            <person name="Waterman M."/>
            <person name="Westerman R."/>
            <person name="Wolfgruber T.K."/>
            <person name="Yang L."/>
            <person name="Yu Y."/>
            <person name="Zhang L."/>
            <person name="Zhou S."/>
            <person name="Zhu Q."/>
            <person name="Bennetzen J.L."/>
            <person name="Dawe R.K."/>
            <person name="Jiang J."/>
            <person name="Jiang N."/>
            <person name="Presting G.G."/>
            <person name="Wessler S.R."/>
            <person name="Aluru S."/>
            <person name="Martienssen R.A."/>
            <person name="Clifton S.W."/>
            <person name="McCombie W.R."/>
            <person name="Wing R.A."/>
            <person name="Wilson R.K."/>
        </authorList>
    </citation>
    <scope>NUCLEOTIDE SEQUENCE [LARGE SCALE GENOMIC DNA]</scope>
    <source>
        <strain evidence="3">cv. B73</strain>
    </source>
</reference>
<reference evidence="2" key="3">
    <citation type="submission" date="2021-05" db="UniProtKB">
        <authorList>
            <consortium name="EnsemblPlants"/>
        </authorList>
    </citation>
    <scope>IDENTIFICATION</scope>
    <source>
        <strain evidence="2">cv. B73</strain>
    </source>
</reference>
<proteinExistence type="predicted"/>
<protein>
    <submittedName>
        <fullName evidence="2">Uncharacterized protein</fullName>
    </submittedName>
</protein>